<dbReference type="PANTHER" id="PTHR43002">
    <property type="entry name" value="GLYCOGEN DEBRANCHING ENZYME"/>
    <property type="match status" value="1"/>
</dbReference>
<dbReference type="CDD" id="cd12962">
    <property type="entry name" value="X25_BaPul_like"/>
    <property type="match status" value="3"/>
</dbReference>
<protein>
    <submittedName>
        <fullName evidence="4">Pullulanase-type alpha-1,6-glucosidase</fullName>
    </submittedName>
</protein>
<dbReference type="Gene3D" id="2.60.40.1130">
    <property type="entry name" value="Rab geranylgeranyltransferase alpha-subunit, insert domain"/>
    <property type="match status" value="1"/>
</dbReference>
<dbReference type="SMART" id="SM00642">
    <property type="entry name" value="Aamy"/>
    <property type="match status" value="1"/>
</dbReference>
<feature type="compositionally biased region" description="Gly residues" evidence="2">
    <location>
        <begin position="831"/>
        <end position="840"/>
    </location>
</feature>
<dbReference type="SUPFAM" id="SSF51445">
    <property type="entry name" value="(Trans)glycosidases"/>
    <property type="match status" value="2"/>
</dbReference>
<dbReference type="Pfam" id="PF00128">
    <property type="entry name" value="Alpha-amylase"/>
    <property type="match status" value="1"/>
</dbReference>
<dbReference type="CDD" id="cd02860">
    <property type="entry name" value="E_set_Pullulanase"/>
    <property type="match status" value="1"/>
</dbReference>
<dbReference type="Gene3D" id="2.60.40.1180">
    <property type="entry name" value="Golgi alpha-mannosidase II"/>
    <property type="match status" value="2"/>
</dbReference>
<feature type="domain" description="Glycosyl hydrolase family 13 catalytic" evidence="3">
    <location>
        <begin position="159"/>
        <end position="631"/>
    </location>
</feature>
<dbReference type="Pfam" id="PF02922">
    <property type="entry name" value="CBM_48"/>
    <property type="match status" value="1"/>
</dbReference>
<dbReference type="InterPro" id="IPR014756">
    <property type="entry name" value="Ig_E-set"/>
</dbReference>
<proteinExistence type="inferred from homology"/>
<sequence>MRRRPALSVASISALVIAGLAVPLTGAPVARAETPRTATLVGSLQSELGCDADWTPGCTATDLVLQPGTTTYAADFTVPAGSWELKVAINHDWAESYGQGGGNVPLVLQHAAKLRFTYDDTTHAVGVAPTDLPGNATDADATLARASLRELATRERFYFVMADRFANGDPANDRGGLTGSRLETGFDPTDAGFFHGGDLKGISQRLDYIKGLGTTAIWLTPSFKNRPVQGSGSDASAGYHGYWVTDFTRIDPHLGTNADMKALISAAHAKGMKVYFDIITNHTADVVDYDGGQHGYVSKDAGSYKDASGAAFDDAAVAGKPMCAGTDKAYPDCFPALSAASSFPYKPVFRTDADKTAKVPAWLNDPTMYHNRGDSTFAGESSTYGDFVGLDDLFTERSDVVSGMADIYKSWVDFGIDGFRIDTVKHVNMEFWQAFSPAILEHAKEIGNPDFNMFGEVFDGNPAYTSQFTTRGKLPATLDFGFQGAALGFAQGKATTGVRDLFAGDDYYTDTDSNAYELPTFLGNHDMGRSGAMLLSAGYTGDALLARTELANSLMFLSRGNPVVYYGDEQGFTGPTSGFDDKRARQDMFGTSTDIYKDDVIVGSSQPQGTSDHYSTSVPLYRHIKQLAALRRANPALADGAQVHRYASDAAGIYAFSRIDKAAKREYVVATNNATTAKTATFETYSAGSKFVALLGATSDLRADASGRITVTVPPLSVAVYRANGAMASSPSAPTIIPTSPGAGGVVGGRAEIGAALDGSTFAEVTFLQRPVGATQWTPIGTDDNAPYRVFHDVSGLAKGTLVEYRMVARDLNGKVSATSTYGDVGEPQSSGGGDSGGVGPVTQPNAVSVPGSHNSEMGCPGDWQPDCPQAQLTLDPKDDIWKGSATVPAGDYEYKAAINKAWDENYGVGGAPGGGNIGYKAPGGSVDFFYDHRTHWVTSSAQGSILTAPGSFQTELGCPGDWAPDCMRSWLQDPDGDGTYTFSTDRIPAGSYEFKVAVDRTWDESYPAGNVAFTVPSDGVVTTITYKASTHEVSVKTSRAGAVPDLRKAKAFVVGPDLVAWPASALPAGTDPATLRWRLHWSADGGLAVDAEAVTGGSVATLTRDPAGLPASLVAAHPELKGAVALRMDKATSRRLPEILEDQVAVGLYDTTGRLLDATGAQTAIAIDALYAASARGRTYGPSFPGAGRVRFTLWAPTAQSVTLLTWRAGSADQPVSTATRTAMARATDGSWSASLDKAARNARYLYEVKVFAPTTGKVETNIVTDPSSVALTPSSTRSVAVDLRDPAFMPTAWRTTSAPPLQQAVDSTIYELHVRDYSASDAKVPAGIRGSYLAFAADGDGRAHLKALAKAGLNTVHLLPTFDIASIEEDPAKQESPKCDLSSYAPDSEEQQKCTSAVASKDAFNWGYDPFHYNVPDGSYASSTRAADGGARVAEFRTMVGALHQDGLRVVLDQVFNHTNASGQADRSVLDKVVPGYYQRLDASGAVETSTCCQNVATEHAMAEKLMVDSVVSWARNYRVDGFRFDLMGHHSKANMLAVRAALDALTPSQDGVDGKAIYLYGEGWNFGEVANNKLFVQATQGQLGGTGIGTFSDRLRDAVRGGGPFDEDPRKQGFGSGEATDDNGAVDKDGKPVNADAAARLASDTDLVQLGLAGNLRTFTFRSQKSGQVVNGTQVDYNGSPAGYADQPDEVVTYVDAHDNETLFDSLTYKLPVATSMQDRVRMNTLSLATTALAQTPSFWHAGADLLRSKSLNRDSYDSGDWFNRLDWTGADNGFGHGLPPQEQNSAKWPFMKPLLADRALKPTAADVRRSDAMAQDLLRLRFSTKLFRLGSADAINAKVSFPVSGSADAKQGVIVMRVDDTKGADVDPTLRGLVVVFNATPSTVTQKVPGLTGPVALSPVQAGGADSVVKQAAYDAGTGTFSVPARTVAVFVQPS</sequence>
<dbReference type="EMBL" id="JBHTKH010000001">
    <property type="protein sequence ID" value="MFD1053247.1"/>
    <property type="molecule type" value="Genomic_DNA"/>
</dbReference>
<dbReference type="Pfam" id="PF11852">
    <property type="entry name" value="Pullul_strch_C"/>
    <property type="match status" value="1"/>
</dbReference>
<dbReference type="InterPro" id="IPR054409">
    <property type="entry name" value="X25_BaPul-like"/>
</dbReference>
<evidence type="ECO:0000259" key="3">
    <source>
        <dbReference type="SMART" id="SM00642"/>
    </source>
</evidence>
<accession>A0ABW3MSP0</accession>
<comment type="similarity">
    <text evidence="1">Belongs to the glycosyl hydrolase 13 family.</text>
</comment>
<dbReference type="Pfam" id="PF17967">
    <property type="entry name" value="Pullulanase_N2"/>
    <property type="match status" value="1"/>
</dbReference>
<feature type="region of interest" description="Disordered" evidence="2">
    <location>
        <begin position="1603"/>
        <end position="1634"/>
    </location>
</feature>
<dbReference type="CDD" id="cd11341">
    <property type="entry name" value="AmyAc_Pullulanase_LD-like"/>
    <property type="match status" value="1"/>
</dbReference>
<name>A0ABW3MSP0_9MICO</name>
<dbReference type="InterPro" id="IPR017853">
    <property type="entry name" value="GH"/>
</dbReference>
<keyword evidence="5" id="KW-1185">Reference proteome</keyword>
<dbReference type="InterPro" id="IPR013780">
    <property type="entry name" value="Glyco_hydro_b"/>
</dbReference>
<evidence type="ECO:0000256" key="1">
    <source>
        <dbReference type="ARBA" id="ARBA00008061"/>
    </source>
</evidence>
<evidence type="ECO:0000313" key="4">
    <source>
        <dbReference type="EMBL" id="MFD1053247.1"/>
    </source>
</evidence>
<dbReference type="Gene3D" id="2.60.40.10">
    <property type="entry name" value="Immunoglobulins"/>
    <property type="match status" value="4"/>
</dbReference>
<dbReference type="Gene3D" id="3.20.20.80">
    <property type="entry name" value="Glycosidases"/>
    <property type="match status" value="3"/>
</dbReference>
<reference evidence="5" key="1">
    <citation type="journal article" date="2019" name="Int. J. Syst. Evol. Microbiol.">
        <title>The Global Catalogue of Microorganisms (GCM) 10K type strain sequencing project: providing services to taxonomists for standard genome sequencing and annotation.</title>
        <authorList>
            <consortium name="The Broad Institute Genomics Platform"/>
            <consortium name="The Broad Institute Genome Sequencing Center for Infectious Disease"/>
            <person name="Wu L."/>
            <person name="Ma J."/>
        </authorList>
    </citation>
    <scope>NUCLEOTIDE SEQUENCE [LARGE SCALE GENOMIC DNA]</scope>
    <source>
        <strain evidence="5">CCUG 57508</strain>
    </source>
</reference>
<dbReference type="RefSeq" id="WP_386050573.1">
    <property type="nucleotide sequence ID" value="NZ_JBHTKH010000001.1"/>
</dbReference>
<dbReference type="InterPro" id="IPR040671">
    <property type="entry name" value="Pullulanase_N2"/>
</dbReference>
<comment type="caution">
    <text evidence="4">The sequence shown here is derived from an EMBL/GenBank/DDBJ whole genome shotgun (WGS) entry which is preliminary data.</text>
</comment>
<organism evidence="4 5">
    <name type="scientific">Terrabacter terrigena</name>
    <dbReference type="NCBI Taxonomy" id="574718"/>
    <lineage>
        <taxon>Bacteria</taxon>
        <taxon>Bacillati</taxon>
        <taxon>Actinomycetota</taxon>
        <taxon>Actinomycetes</taxon>
        <taxon>Micrococcales</taxon>
        <taxon>Intrasporangiaceae</taxon>
        <taxon>Terrabacter</taxon>
    </lineage>
</organism>
<gene>
    <name evidence="4" type="primary">pulA</name>
    <name evidence="4" type="ORF">ACFQ2V_02925</name>
</gene>
<dbReference type="SUPFAM" id="SSF81296">
    <property type="entry name" value="E set domains"/>
    <property type="match status" value="2"/>
</dbReference>
<dbReference type="InterPro" id="IPR004193">
    <property type="entry name" value="Glyco_hydro_13_N"/>
</dbReference>
<dbReference type="Pfam" id="PF22058">
    <property type="entry name" value="X25_BaPul_like"/>
    <property type="match status" value="3"/>
</dbReference>
<dbReference type="CDD" id="cd11339">
    <property type="entry name" value="AmyAc_bac_CMD_like_2"/>
    <property type="match status" value="1"/>
</dbReference>
<evidence type="ECO:0000256" key="2">
    <source>
        <dbReference type="SAM" id="MobiDB-lite"/>
    </source>
</evidence>
<dbReference type="NCBIfam" id="TIGR02103">
    <property type="entry name" value="pullul_strch"/>
    <property type="match status" value="1"/>
</dbReference>
<feature type="compositionally biased region" description="Polar residues" evidence="2">
    <location>
        <begin position="843"/>
        <end position="856"/>
    </location>
</feature>
<dbReference type="SUPFAM" id="SSF51011">
    <property type="entry name" value="Glycosyl hydrolase domain"/>
    <property type="match status" value="2"/>
</dbReference>
<dbReference type="InterPro" id="IPR024561">
    <property type="entry name" value="Pullul_strch_C"/>
</dbReference>
<dbReference type="InterPro" id="IPR006047">
    <property type="entry name" value="GH13_cat_dom"/>
</dbReference>
<dbReference type="InterPro" id="IPR013783">
    <property type="entry name" value="Ig-like_fold"/>
</dbReference>
<dbReference type="Proteomes" id="UP001597046">
    <property type="component" value="Unassembled WGS sequence"/>
</dbReference>
<feature type="region of interest" description="Disordered" evidence="2">
    <location>
        <begin position="818"/>
        <end position="860"/>
    </location>
</feature>
<dbReference type="InterPro" id="IPR011839">
    <property type="entry name" value="Pullul_strch"/>
</dbReference>
<evidence type="ECO:0000313" key="5">
    <source>
        <dbReference type="Proteomes" id="UP001597046"/>
    </source>
</evidence>